<evidence type="ECO:0000259" key="2">
    <source>
        <dbReference type="PROSITE" id="PS50927"/>
    </source>
</evidence>
<dbReference type="InterPro" id="IPR015202">
    <property type="entry name" value="GO-like_E_set"/>
</dbReference>
<dbReference type="PANTHER" id="PTHR32208:SF21">
    <property type="entry name" value="LOW QUALITY PROTEIN: ALDEHYDE OXIDASE GLOX-LIKE"/>
    <property type="match status" value="1"/>
</dbReference>
<protein>
    <submittedName>
        <fullName evidence="3">G4483 protein</fullName>
    </submittedName>
</protein>
<sequence length="889" mass="93389">MPADTYGAGPPPLVLVMQTDCNLVLYNGNGNGAGDSVWSSGTYYGASPCTMSVSDAAGGYFEVDDAHVWLYRQPPPPPVPANAAGMWRTPHPGPGPLDGPTKGLSGAVAIGMVYLADGTVVFAERPHPLAQGIPNNPLIVNASNVGTMSSLYTVSYWGQNVTKGDTFVPLNDQSQPFCVGVTVDYLGNAILVGGDNQCVGCLYRTAAEKSASIPYPNGYYDVRRFAPGDANKGMTIPARMYDVNSMTGRANTARDCCIQLPSDPQPIPDSCVPDANCSPRWYPTLLTLPSGNILIVGGCLVTSGEFDVNLQNPTWQIYNAATQALTYNSPFPTTILTDQVPYSLYPLMWVLPHTGSILVLDGVAGQILALKGDTLLGLDTNYTNPPDLAWPLTFGNLAASTLLPLRYPNYTAEVLVMGGADDTGEGLPYSQRLSNLGPGQTPSWTYEPMQGQQRIEGVGVLLPDGTVFLCSGAEQGYVGGTFDSDNAFADFATAPQIYTPTAPLGQRWSNALTDSGIDRGYHNSALLIASGEVWRTPHHPIHSAQEVMVAGSEPTGEYRVQYYVPPYLLNGNPQPVITTVASKLPYNSNFTVAYTLTNGTVASVVLIRTTGSTHSIQMDQRMIELNTKVSSKTSLTALAPPDATIAPPGYYMLFLVSALGTPSVASFVNVPGLASPPPPPKAPPPPPPKASPPPPPPLKPPPPPPPKASPPPPLRAPPPPPRAPPPPPAKVPPPPPPSAAPTGSLTSGQSLQQAASSSPECAFASPWHPGVRLNSTNNAVFLIAQSDGNLVLYNTTLAAVYGQSAQATIWASGTYGASPAPFTLVMQTDCNLVLYNGNLNQTGQTAQSAVWSSATYNQGTLPCTANVSSAAGGSLTVNDSKGVQLFKRP</sequence>
<reference evidence="3 4" key="1">
    <citation type="submission" date="2024-06" db="EMBL/GenBank/DDBJ databases">
        <authorList>
            <person name="Kraege A."/>
            <person name="Thomma B."/>
        </authorList>
    </citation>
    <scope>NUCLEOTIDE SEQUENCE [LARGE SCALE GENOMIC DNA]</scope>
</reference>
<comment type="caution">
    <text evidence="3">The sequence shown here is derived from an EMBL/GenBank/DDBJ whole genome shotgun (WGS) entry which is preliminary data.</text>
</comment>
<dbReference type="InterPro" id="IPR009880">
    <property type="entry name" value="Glyoxal_oxidase_N"/>
</dbReference>
<organism evidence="3 4">
    <name type="scientific">Coccomyxa viridis</name>
    <dbReference type="NCBI Taxonomy" id="1274662"/>
    <lineage>
        <taxon>Eukaryota</taxon>
        <taxon>Viridiplantae</taxon>
        <taxon>Chlorophyta</taxon>
        <taxon>core chlorophytes</taxon>
        <taxon>Trebouxiophyceae</taxon>
        <taxon>Trebouxiophyceae incertae sedis</taxon>
        <taxon>Coccomyxaceae</taxon>
        <taxon>Coccomyxa</taxon>
    </lineage>
</organism>
<evidence type="ECO:0000256" key="1">
    <source>
        <dbReference type="SAM" id="MobiDB-lite"/>
    </source>
</evidence>
<name>A0ABP1FQD9_9CHLO</name>
<evidence type="ECO:0000313" key="4">
    <source>
        <dbReference type="Proteomes" id="UP001497392"/>
    </source>
</evidence>
<keyword evidence="4" id="KW-1185">Reference proteome</keyword>
<gene>
    <name evidence="3" type="primary">g4483</name>
    <name evidence="3" type="ORF">VP750_LOCUS3817</name>
</gene>
<dbReference type="InterPro" id="IPR001480">
    <property type="entry name" value="Bulb-type_lectin_dom"/>
</dbReference>
<dbReference type="Pfam" id="PF07250">
    <property type="entry name" value="Glyoxal_oxid_N"/>
    <property type="match status" value="1"/>
</dbReference>
<accession>A0ABP1FQD9</accession>
<dbReference type="CDD" id="cd02851">
    <property type="entry name" value="E_set_GO_C"/>
    <property type="match status" value="1"/>
</dbReference>
<dbReference type="InterPro" id="IPR014756">
    <property type="entry name" value="Ig_E-set"/>
</dbReference>
<dbReference type="Proteomes" id="UP001497392">
    <property type="component" value="Unassembled WGS sequence"/>
</dbReference>
<proteinExistence type="predicted"/>
<dbReference type="PRINTS" id="PR01217">
    <property type="entry name" value="PRICHEXTENSN"/>
</dbReference>
<dbReference type="PANTHER" id="PTHR32208">
    <property type="entry name" value="SECRETED PROTEIN-RELATED"/>
    <property type="match status" value="1"/>
</dbReference>
<evidence type="ECO:0000313" key="3">
    <source>
        <dbReference type="EMBL" id="CAL5222158.1"/>
    </source>
</evidence>
<dbReference type="SUPFAM" id="SSF51110">
    <property type="entry name" value="alpha-D-mannose-specific plant lectins"/>
    <property type="match status" value="2"/>
</dbReference>
<dbReference type="Gene3D" id="2.60.40.10">
    <property type="entry name" value="Immunoglobulins"/>
    <property type="match status" value="1"/>
</dbReference>
<feature type="compositionally biased region" description="Low complexity" evidence="1">
    <location>
        <begin position="740"/>
        <end position="758"/>
    </location>
</feature>
<feature type="compositionally biased region" description="Pro residues" evidence="1">
    <location>
        <begin position="674"/>
        <end position="739"/>
    </location>
</feature>
<dbReference type="InterPro" id="IPR036426">
    <property type="entry name" value="Bulb-type_lectin_dom_sf"/>
</dbReference>
<dbReference type="InterPro" id="IPR013783">
    <property type="entry name" value="Ig-like_fold"/>
</dbReference>
<feature type="domain" description="Bulb-type lectin" evidence="2">
    <location>
        <begin position="758"/>
        <end position="889"/>
    </location>
</feature>
<dbReference type="PROSITE" id="PS50927">
    <property type="entry name" value="BULB_LECTIN"/>
    <property type="match status" value="1"/>
</dbReference>
<dbReference type="Gene3D" id="2.90.10.10">
    <property type="entry name" value="Bulb-type lectin domain"/>
    <property type="match status" value="3"/>
</dbReference>
<dbReference type="Gene3D" id="2.130.10.80">
    <property type="entry name" value="Galactose oxidase/kelch, beta-propeller"/>
    <property type="match status" value="1"/>
</dbReference>
<dbReference type="InterPro" id="IPR037293">
    <property type="entry name" value="Gal_Oxidase_central_sf"/>
</dbReference>
<dbReference type="Pfam" id="PF09118">
    <property type="entry name" value="GO-like_E_set"/>
    <property type="match status" value="1"/>
</dbReference>
<dbReference type="EMBL" id="CAXHTA020000006">
    <property type="protein sequence ID" value="CAL5222158.1"/>
    <property type="molecule type" value="Genomic_DNA"/>
</dbReference>
<feature type="region of interest" description="Disordered" evidence="1">
    <location>
        <begin position="674"/>
        <end position="762"/>
    </location>
</feature>
<dbReference type="SUPFAM" id="SSF81296">
    <property type="entry name" value="E set domains"/>
    <property type="match status" value="1"/>
</dbReference>